<proteinExistence type="inferred from homology"/>
<comment type="subcellular location">
    <subcellularLocation>
        <location evidence="1">Cell inner membrane</location>
        <topology evidence="1">Multi-pass membrane protein</topology>
    </subcellularLocation>
</comment>
<keyword evidence="11" id="KW-1185">Reference proteome</keyword>
<reference evidence="10 11" key="1">
    <citation type="journal article" date="2010" name="J. Bacteriol.">
        <title>Genome sequence of the oligotrophic marine Gammaproteobacterium HTCC2143, isolated from the Oregon Coast.</title>
        <authorList>
            <person name="Oh H.M."/>
            <person name="Kang I."/>
            <person name="Ferriera S."/>
            <person name="Giovannoni S.J."/>
            <person name="Cho J.C."/>
        </authorList>
    </citation>
    <scope>NUCLEOTIDE SEQUENCE [LARGE SCALE GENOMIC DNA]</scope>
    <source>
        <strain evidence="10 11">HTCC2143</strain>
    </source>
</reference>
<keyword evidence="7 8" id="KW-0472">Membrane</keyword>
<dbReference type="EMBL" id="AAVT01000007">
    <property type="protein sequence ID" value="EAW30600.1"/>
    <property type="molecule type" value="Genomic_DNA"/>
</dbReference>
<evidence type="ECO:0000256" key="4">
    <source>
        <dbReference type="ARBA" id="ARBA00022519"/>
    </source>
</evidence>
<dbReference type="GO" id="GO:0005886">
    <property type="term" value="C:plasma membrane"/>
    <property type="evidence" value="ECO:0007669"/>
    <property type="project" value="UniProtKB-SubCell"/>
</dbReference>
<keyword evidence="6 8" id="KW-1133">Transmembrane helix</keyword>
<dbReference type="Pfam" id="PF00482">
    <property type="entry name" value="T2SSF"/>
    <property type="match status" value="2"/>
</dbReference>
<dbReference type="PANTHER" id="PTHR30012">
    <property type="entry name" value="GENERAL SECRETION PATHWAY PROTEIN"/>
    <property type="match status" value="1"/>
</dbReference>
<accession>A0YF05</accession>
<dbReference type="InterPro" id="IPR003004">
    <property type="entry name" value="GspF/PilC"/>
</dbReference>
<sequence>MATTTTKTSIYVWQGVDRQGRITKGESSGISQAMVKAQLRKQGVVPKTVKKKPKPLFTRKQAINPVDVAIFTRQLATMMKAGVPMVQSFDIVAEGLDNHSMSELVTEVKNEVASGTSFAQSISKHPKYFDELFCNLVASGEQSGTLETMLDRIATYKEKTEALKAKIKKATTYPIAVLVIATIVTGILLVKVIPSFAESFANFGSELPAFTLLVVSLSEAVQEWWLYIIIGIIAAIYIFKEARQRSPVVAMAVDRIALKLPIVGSIVFNSIIARFSRTLSTTFAAGVPLVDALDAVSGTAGNIIYANAIKRIRDDVTTGQQLFVSIRATNLFPNMLLQMVSIGEQSGALDDMLEKVAIHYENEVDNAVDNLTALLEPIIMSFLGVVIGGLMIAMYLPIFMMGAAV</sequence>
<evidence type="ECO:0000313" key="11">
    <source>
        <dbReference type="Proteomes" id="UP000004931"/>
    </source>
</evidence>
<name>A0YF05_9GAMM</name>
<evidence type="ECO:0000259" key="9">
    <source>
        <dbReference type="Pfam" id="PF00482"/>
    </source>
</evidence>
<dbReference type="eggNOG" id="COG1459">
    <property type="taxonomic scope" value="Bacteria"/>
</dbReference>
<comment type="caution">
    <text evidence="10">The sequence shown here is derived from an EMBL/GenBank/DDBJ whole genome shotgun (WGS) entry which is preliminary data.</text>
</comment>
<protein>
    <submittedName>
        <fullName evidence="10">Type II secretory pathway, component PulF</fullName>
    </submittedName>
</protein>
<dbReference type="OrthoDB" id="9805682at2"/>
<evidence type="ECO:0000256" key="1">
    <source>
        <dbReference type="ARBA" id="ARBA00004429"/>
    </source>
</evidence>
<dbReference type="FunFam" id="1.20.81.30:FF:000001">
    <property type="entry name" value="Type II secretion system protein F"/>
    <property type="match status" value="2"/>
</dbReference>
<organism evidence="10 11">
    <name type="scientific">marine gamma proteobacterium HTCC2143</name>
    <dbReference type="NCBI Taxonomy" id="247633"/>
    <lineage>
        <taxon>Bacteria</taxon>
        <taxon>Pseudomonadati</taxon>
        <taxon>Pseudomonadota</taxon>
        <taxon>Gammaproteobacteria</taxon>
        <taxon>Cellvibrionales</taxon>
        <taxon>Spongiibacteraceae</taxon>
        <taxon>BD1-7 clade</taxon>
    </lineage>
</organism>
<dbReference type="PANTHER" id="PTHR30012:SF7">
    <property type="entry name" value="PROTEIN TRANSPORT PROTEIN HOFC HOMOLOG"/>
    <property type="match status" value="1"/>
</dbReference>
<feature type="domain" description="Type II secretion system protein GspF" evidence="9">
    <location>
        <begin position="71"/>
        <end position="194"/>
    </location>
</feature>
<feature type="domain" description="Type II secretion system protein GspF" evidence="9">
    <location>
        <begin position="275"/>
        <end position="397"/>
    </location>
</feature>
<dbReference type="InterPro" id="IPR018076">
    <property type="entry name" value="T2SS_GspF_dom"/>
</dbReference>
<evidence type="ECO:0000256" key="5">
    <source>
        <dbReference type="ARBA" id="ARBA00022692"/>
    </source>
</evidence>
<evidence type="ECO:0000256" key="3">
    <source>
        <dbReference type="ARBA" id="ARBA00022475"/>
    </source>
</evidence>
<evidence type="ECO:0000256" key="7">
    <source>
        <dbReference type="ARBA" id="ARBA00023136"/>
    </source>
</evidence>
<dbReference type="GO" id="GO:0015628">
    <property type="term" value="P:protein secretion by the type II secretion system"/>
    <property type="evidence" value="ECO:0007669"/>
    <property type="project" value="TreeGrafter"/>
</dbReference>
<evidence type="ECO:0000256" key="8">
    <source>
        <dbReference type="SAM" id="Phobius"/>
    </source>
</evidence>
<evidence type="ECO:0000256" key="2">
    <source>
        <dbReference type="ARBA" id="ARBA00005745"/>
    </source>
</evidence>
<feature type="transmembrane region" description="Helical" evidence="8">
    <location>
        <begin position="224"/>
        <end position="240"/>
    </location>
</feature>
<feature type="transmembrane region" description="Helical" evidence="8">
    <location>
        <begin position="173"/>
        <end position="193"/>
    </location>
</feature>
<dbReference type="AlphaFoldDB" id="A0YF05"/>
<dbReference type="InterPro" id="IPR042094">
    <property type="entry name" value="T2SS_GspF_sf"/>
</dbReference>
<keyword evidence="3" id="KW-1003">Cell membrane</keyword>
<comment type="similarity">
    <text evidence="2">Belongs to the GSP F family.</text>
</comment>
<dbReference type="Gene3D" id="1.20.81.30">
    <property type="entry name" value="Type II secretion system (T2SS), domain F"/>
    <property type="match status" value="2"/>
</dbReference>
<dbReference type="PRINTS" id="PR00812">
    <property type="entry name" value="BCTERIALGSPF"/>
</dbReference>
<dbReference type="STRING" id="247633.GP2143_00637"/>
<feature type="transmembrane region" description="Helical" evidence="8">
    <location>
        <begin position="378"/>
        <end position="399"/>
    </location>
</feature>
<dbReference type="Proteomes" id="UP000004931">
    <property type="component" value="Unassembled WGS sequence"/>
</dbReference>
<evidence type="ECO:0000256" key="6">
    <source>
        <dbReference type="ARBA" id="ARBA00022989"/>
    </source>
</evidence>
<gene>
    <name evidence="10" type="ORF">GP2143_00637</name>
</gene>
<keyword evidence="4" id="KW-0997">Cell inner membrane</keyword>
<evidence type="ECO:0000313" key="10">
    <source>
        <dbReference type="EMBL" id="EAW30600.1"/>
    </source>
</evidence>
<keyword evidence="5 8" id="KW-0812">Transmembrane</keyword>